<dbReference type="Proteomes" id="UP000676194">
    <property type="component" value="Chromosome"/>
</dbReference>
<evidence type="ECO:0000313" key="4">
    <source>
        <dbReference type="Proteomes" id="UP000676194"/>
    </source>
</evidence>
<accession>A0A8E6B3K8</accession>
<dbReference type="RefSeq" id="WP_213495571.1">
    <property type="nucleotide sequence ID" value="NZ_CP074694.1"/>
</dbReference>
<dbReference type="InterPro" id="IPR038765">
    <property type="entry name" value="Papain-like_cys_pep_sf"/>
</dbReference>
<feature type="transmembrane region" description="Helical" evidence="1">
    <location>
        <begin position="93"/>
        <end position="111"/>
    </location>
</feature>
<dbReference type="InterPro" id="IPR052901">
    <property type="entry name" value="Bact_TGase-like"/>
</dbReference>
<dbReference type="Gene3D" id="3.10.620.30">
    <property type="match status" value="1"/>
</dbReference>
<gene>
    <name evidence="3" type="ORF">KIH39_22360</name>
</gene>
<dbReference type="PANTHER" id="PTHR42736:SF1">
    <property type="entry name" value="PROTEIN-GLUTAMINE GAMMA-GLUTAMYLTRANSFERASE"/>
    <property type="match status" value="1"/>
</dbReference>
<dbReference type="PANTHER" id="PTHR42736">
    <property type="entry name" value="PROTEIN-GLUTAMINE GAMMA-GLUTAMYLTRANSFERASE"/>
    <property type="match status" value="1"/>
</dbReference>
<keyword evidence="1" id="KW-1133">Transmembrane helix</keyword>
<dbReference type="Pfam" id="PF13559">
    <property type="entry name" value="DUF4129"/>
    <property type="match status" value="1"/>
</dbReference>
<evidence type="ECO:0000259" key="2">
    <source>
        <dbReference type="SMART" id="SM00460"/>
    </source>
</evidence>
<name>A0A8E6B3K8_9BACT</name>
<sequence length="785" mass="88703">MKLLHSFRLSLYLMLSLSVVALGSASDFFLPEIPFIVIFSIALLGAAYSLEDRFSLSLPSANIVGGILGFIVACWIGYQFIRPGVSLLDTLPFPASLLPYLSPVLMILIPAKMLRPKHVGDYWTMFGLAVMSMGLACTMASDLSFGFFLFGWLILFVWSLALFFLCREIVWPNNFPTALIESRWTLLSASLRWVMSFGLLGLGIFLLTPRPTESRWALTSRSLGRIDIGLSNDNTIDLNRTGTLSQNPGEKAFEVRVKNFDGTPKDDLNPSQRWRSTTMLSYQDGKWSRSSFASGGSIMLRELSIPNNAPDNNIRRALPVLSPEQFYITFIRDSKLAPTIILADPVYWRANLPSPIASIADSQNSYVSFDPKIDGSFQPIPDLRRNEYTQVALPQLESDLGPPLYDVHWIPESTLLNRLPAKIQTDLAPWVLALIDELIAKNQIPGITKREMNTNYPDWIEWKQQEPIARALDKYLSSSGVYLYSSTLGRSDKSIDPILDFLFKIKMGHCERFASGLVLMLRSVGIPCQMVMGFKGCTAEQEGVYSIYSDDAHAWVEVLLRQPEPKNAAQPKRVNQFAEGDDPGERFIYRWLTLDPTPGTEARTSTTSKTTWMEGFWARIDRFYKEFILGYNPAVREKTAEYILAQVLAIRTFLQKEGWLWLVTGGISFLALLAYLRRRHQRKILENQEADPLLQLPGVKFHNRLLELLKRFGFEPEVGQTPREFGTRVTAALERSLGVLATVPAEAAELYYRSRYGNEQISPEELVKFDNKINLFESALKTSPD</sequence>
<evidence type="ECO:0000313" key="3">
    <source>
        <dbReference type="EMBL" id="QVL31560.1"/>
    </source>
</evidence>
<dbReference type="InterPro" id="IPR025403">
    <property type="entry name" value="TgpA-like_C"/>
</dbReference>
<feature type="transmembrane region" description="Helical" evidence="1">
    <location>
        <begin position="186"/>
        <end position="207"/>
    </location>
</feature>
<protein>
    <submittedName>
        <fullName evidence="3">DUF4129 domain-containing protein</fullName>
    </submittedName>
</protein>
<proteinExistence type="predicted"/>
<feature type="transmembrane region" description="Helical" evidence="1">
    <location>
        <begin position="33"/>
        <end position="50"/>
    </location>
</feature>
<dbReference type="EMBL" id="CP074694">
    <property type="protein sequence ID" value="QVL31560.1"/>
    <property type="molecule type" value="Genomic_DNA"/>
</dbReference>
<dbReference type="InterPro" id="IPR002931">
    <property type="entry name" value="Transglutaminase-like"/>
</dbReference>
<feature type="transmembrane region" description="Helical" evidence="1">
    <location>
        <begin position="123"/>
        <end position="141"/>
    </location>
</feature>
<feature type="transmembrane region" description="Helical" evidence="1">
    <location>
        <begin position="62"/>
        <end position="81"/>
    </location>
</feature>
<dbReference type="Pfam" id="PF01841">
    <property type="entry name" value="Transglut_core"/>
    <property type="match status" value="1"/>
</dbReference>
<feature type="transmembrane region" description="Helical" evidence="1">
    <location>
        <begin position="147"/>
        <end position="165"/>
    </location>
</feature>
<organism evidence="3 4">
    <name type="scientific">Telmatocola sphagniphila</name>
    <dbReference type="NCBI Taxonomy" id="1123043"/>
    <lineage>
        <taxon>Bacteria</taxon>
        <taxon>Pseudomonadati</taxon>
        <taxon>Planctomycetota</taxon>
        <taxon>Planctomycetia</taxon>
        <taxon>Gemmatales</taxon>
        <taxon>Gemmataceae</taxon>
    </lineage>
</organism>
<reference evidence="3" key="1">
    <citation type="submission" date="2021-05" db="EMBL/GenBank/DDBJ databases">
        <title>Complete genome sequence of the cellulolytic planctomycete Telmatocola sphagniphila SP2T and characterization of the first cellulase from planctomycetes.</title>
        <authorList>
            <person name="Rakitin A.L."/>
            <person name="Beletsky A.V."/>
            <person name="Naumoff D.G."/>
            <person name="Kulichevskaya I.S."/>
            <person name="Mardanov A.V."/>
            <person name="Ravin N.V."/>
            <person name="Dedysh S.N."/>
        </authorList>
    </citation>
    <scope>NUCLEOTIDE SEQUENCE</scope>
    <source>
        <strain evidence="3">SP2T</strain>
    </source>
</reference>
<dbReference type="SUPFAM" id="SSF54001">
    <property type="entry name" value="Cysteine proteinases"/>
    <property type="match status" value="1"/>
</dbReference>
<feature type="transmembrane region" description="Helical" evidence="1">
    <location>
        <begin position="658"/>
        <end position="676"/>
    </location>
</feature>
<keyword evidence="4" id="KW-1185">Reference proteome</keyword>
<dbReference type="AlphaFoldDB" id="A0A8E6B3K8"/>
<feature type="domain" description="Transglutaminase-like" evidence="2">
    <location>
        <begin position="502"/>
        <end position="598"/>
    </location>
</feature>
<dbReference type="KEGG" id="tsph:KIH39_22360"/>
<evidence type="ECO:0000256" key="1">
    <source>
        <dbReference type="SAM" id="Phobius"/>
    </source>
</evidence>
<dbReference type="SMART" id="SM00460">
    <property type="entry name" value="TGc"/>
    <property type="match status" value="1"/>
</dbReference>
<keyword evidence="1" id="KW-0812">Transmembrane</keyword>
<keyword evidence="1" id="KW-0472">Membrane</keyword>